<dbReference type="AlphaFoldDB" id="A0A139AXM0"/>
<protein>
    <recommendedName>
        <fullName evidence="4">C2H2-type domain-containing protein</fullName>
    </recommendedName>
</protein>
<dbReference type="Proteomes" id="UP000070544">
    <property type="component" value="Unassembled WGS sequence"/>
</dbReference>
<gene>
    <name evidence="2" type="ORF">M427DRAFT_271655</name>
</gene>
<evidence type="ECO:0000313" key="3">
    <source>
        <dbReference type="Proteomes" id="UP000070544"/>
    </source>
</evidence>
<keyword evidence="1" id="KW-0732">Signal</keyword>
<evidence type="ECO:0008006" key="4">
    <source>
        <dbReference type="Google" id="ProtNLM"/>
    </source>
</evidence>
<evidence type="ECO:0000256" key="1">
    <source>
        <dbReference type="SAM" id="SignalP"/>
    </source>
</evidence>
<accession>A0A139AXM0</accession>
<proteinExistence type="predicted"/>
<dbReference type="EMBL" id="KQ965732">
    <property type="protein sequence ID" value="KXS21492.1"/>
    <property type="molecule type" value="Genomic_DNA"/>
</dbReference>
<feature type="signal peptide" evidence="1">
    <location>
        <begin position="1"/>
        <end position="34"/>
    </location>
</feature>
<organism evidence="2 3">
    <name type="scientific">Gonapodya prolifera (strain JEL478)</name>
    <name type="common">Monoblepharis prolifera</name>
    <dbReference type="NCBI Taxonomy" id="1344416"/>
    <lineage>
        <taxon>Eukaryota</taxon>
        <taxon>Fungi</taxon>
        <taxon>Fungi incertae sedis</taxon>
        <taxon>Chytridiomycota</taxon>
        <taxon>Chytridiomycota incertae sedis</taxon>
        <taxon>Monoblepharidomycetes</taxon>
        <taxon>Monoblepharidales</taxon>
        <taxon>Gonapodyaceae</taxon>
        <taxon>Gonapodya</taxon>
    </lineage>
</organism>
<name>A0A139AXM0_GONPJ</name>
<evidence type="ECO:0000313" key="2">
    <source>
        <dbReference type="EMBL" id="KXS21492.1"/>
    </source>
</evidence>
<reference evidence="2 3" key="1">
    <citation type="journal article" date="2015" name="Genome Biol. Evol.">
        <title>Phylogenomic analyses indicate that early fungi evolved digesting cell walls of algal ancestors of land plants.</title>
        <authorList>
            <person name="Chang Y."/>
            <person name="Wang S."/>
            <person name="Sekimoto S."/>
            <person name="Aerts A.L."/>
            <person name="Choi C."/>
            <person name="Clum A."/>
            <person name="LaButti K.M."/>
            <person name="Lindquist E.A."/>
            <person name="Yee Ngan C."/>
            <person name="Ohm R.A."/>
            <person name="Salamov A.A."/>
            <person name="Grigoriev I.V."/>
            <person name="Spatafora J.W."/>
            <person name="Berbee M.L."/>
        </authorList>
    </citation>
    <scope>NUCLEOTIDE SEQUENCE [LARGE SCALE GENOMIC DNA]</scope>
    <source>
        <strain evidence="2 3">JEL478</strain>
    </source>
</reference>
<sequence>MVVQLSRACASSLRLTAWLLAVVWWTIPDTPSRGITVFYCTPSSSKTLCHSTRWQLVVGFPSVFPPPLRLPFPTSISNSLLLPFHLAPPSSSTLHSQLPTPNSSHSASLRLPLPHSIPNSQLLTPSSPPRTAFRVGGFWCQSKSCAHNVFGAHNFGYLHL</sequence>
<feature type="chain" id="PRO_5007296478" description="C2H2-type domain-containing protein" evidence="1">
    <location>
        <begin position="35"/>
        <end position="160"/>
    </location>
</feature>
<keyword evidence="3" id="KW-1185">Reference proteome</keyword>